<feature type="transmembrane region" description="Helical" evidence="18">
    <location>
        <begin position="42"/>
        <end position="58"/>
    </location>
</feature>
<keyword evidence="11 18" id="KW-1133">Transmembrane helix</keyword>
<dbReference type="PROSITE" id="PS00379">
    <property type="entry name" value="CDP_ALCOHOL_P_TRANSF"/>
    <property type="match status" value="1"/>
</dbReference>
<keyword evidence="14 16" id="KW-0594">Phospholipid biosynthesis</keyword>
<evidence type="ECO:0000256" key="4">
    <source>
        <dbReference type="ARBA" id="ARBA00010441"/>
    </source>
</evidence>
<protein>
    <recommendedName>
        <fullName evidence="5 16">CDP-diacylglycerol--inositol 3-phosphatidyltransferase</fullName>
        <ecNumber evidence="5 16">2.7.8.11</ecNumber>
    </recommendedName>
</protein>
<dbReference type="InterPro" id="IPR048254">
    <property type="entry name" value="CDP_ALCOHOL_P_TRANSF_CS"/>
</dbReference>
<dbReference type="EC" id="2.7.8.11" evidence="5 16"/>
<name>A0ABD3P588_9STRA</name>
<dbReference type="PANTHER" id="PTHR15362:SF4">
    <property type="entry name" value="CDP-DIACYLGLYCEROL--INOSITOL 3-PHOSPHATIDYLTRANSFERASE"/>
    <property type="match status" value="1"/>
</dbReference>
<dbReference type="Proteomes" id="UP001516023">
    <property type="component" value="Unassembled WGS sequence"/>
</dbReference>
<evidence type="ECO:0000256" key="3">
    <source>
        <dbReference type="ARBA" id="ARBA00004141"/>
    </source>
</evidence>
<dbReference type="GO" id="GO:0003881">
    <property type="term" value="F:CDP-diacylglycerol-inositol 3-phosphatidyltransferase activity"/>
    <property type="evidence" value="ECO:0007669"/>
    <property type="project" value="UniProtKB-UniRule"/>
</dbReference>
<evidence type="ECO:0000256" key="16">
    <source>
        <dbReference type="PIRNR" id="PIRNR000848"/>
    </source>
</evidence>
<keyword evidence="8 18" id="KW-0812">Transmembrane</keyword>
<keyword evidence="9" id="KW-0479">Metal-binding</keyword>
<keyword evidence="15 16" id="KW-1208">Phospholipid metabolism</keyword>
<evidence type="ECO:0000256" key="6">
    <source>
        <dbReference type="ARBA" id="ARBA00022516"/>
    </source>
</evidence>
<keyword evidence="7 16" id="KW-0808">Transferase</keyword>
<evidence type="ECO:0000313" key="19">
    <source>
        <dbReference type="EMBL" id="KAL3782699.1"/>
    </source>
</evidence>
<evidence type="ECO:0000256" key="17">
    <source>
        <dbReference type="RuleBase" id="RU003750"/>
    </source>
</evidence>
<comment type="caution">
    <text evidence="19">The sequence shown here is derived from an EMBL/GenBank/DDBJ whole genome shotgun (WGS) entry which is preliminary data.</text>
</comment>
<comment type="subcellular location">
    <subcellularLocation>
        <location evidence="3">Membrane</location>
        <topology evidence="3">Multi-pass membrane protein</topology>
    </subcellularLocation>
</comment>
<dbReference type="GO" id="GO:0008654">
    <property type="term" value="P:phospholipid biosynthetic process"/>
    <property type="evidence" value="ECO:0007669"/>
    <property type="project" value="UniProtKB-KW"/>
</dbReference>
<feature type="transmembrane region" description="Helical" evidence="18">
    <location>
        <begin position="161"/>
        <end position="179"/>
    </location>
</feature>
<keyword evidence="6 16" id="KW-0444">Lipid biosynthesis</keyword>
<evidence type="ECO:0000256" key="2">
    <source>
        <dbReference type="ARBA" id="ARBA00001946"/>
    </source>
</evidence>
<dbReference type="InterPro" id="IPR000462">
    <property type="entry name" value="CDP-OH_P_trans"/>
</dbReference>
<dbReference type="Gene3D" id="1.20.120.1760">
    <property type="match status" value="1"/>
</dbReference>
<dbReference type="GO" id="GO:0016020">
    <property type="term" value="C:membrane"/>
    <property type="evidence" value="ECO:0007669"/>
    <property type="project" value="UniProtKB-SubCell"/>
</dbReference>
<dbReference type="InterPro" id="IPR014387">
    <property type="entry name" value="CDP_diag_ino_3_P_euk"/>
</dbReference>
<keyword evidence="10" id="KW-0460">Magnesium</keyword>
<evidence type="ECO:0000256" key="8">
    <source>
        <dbReference type="ARBA" id="ARBA00022692"/>
    </source>
</evidence>
<sequence length="246" mass="27668">MTNQTTTTPTAILLYIPNLIGYLRILCTLTSLFLMICHPTHYWTAAALYVSSFVGDLFDGMAARKFHQCSTFGGLMDMVTDRCATTGLLCVLIQQWAHRSGYVLVSVVVGERLFTLLIILDISSHWCQMYSTTSQNSHHKSAEGNRGRFFLVRWYYSSYPFFGYCCVGAEFTYVTIYILSSLHLYDLSDAEDDNSRGGWYSVVKTVGEYFLFVLVPACAVKQIVNVSQLCSSCYAVAERDAALKNQ</sequence>
<evidence type="ECO:0000256" key="11">
    <source>
        <dbReference type="ARBA" id="ARBA00022989"/>
    </source>
</evidence>
<evidence type="ECO:0000256" key="9">
    <source>
        <dbReference type="ARBA" id="ARBA00022723"/>
    </source>
</evidence>
<evidence type="ECO:0000256" key="13">
    <source>
        <dbReference type="ARBA" id="ARBA00023136"/>
    </source>
</evidence>
<proteinExistence type="inferred from homology"/>
<comment type="cofactor">
    <cofactor evidence="2">
        <name>Mg(2+)</name>
        <dbReference type="ChEBI" id="CHEBI:18420"/>
    </cofactor>
</comment>
<keyword evidence="12 16" id="KW-0443">Lipid metabolism</keyword>
<evidence type="ECO:0000256" key="7">
    <source>
        <dbReference type="ARBA" id="ARBA00022679"/>
    </source>
</evidence>
<dbReference type="EMBL" id="JABMIG020000278">
    <property type="protein sequence ID" value="KAL3782699.1"/>
    <property type="molecule type" value="Genomic_DNA"/>
</dbReference>
<evidence type="ECO:0000313" key="20">
    <source>
        <dbReference type="Proteomes" id="UP001516023"/>
    </source>
</evidence>
<dbReference type="GO" id="GO:0046872">
    <property type="term" value="F:metal ion binding"/>
    <property type="evidence" value="ECO:0007669"/>
    <property type="project" value="UniProtKB-KW"/>
</dbReference>
<evidence type="ECO:0000256" key="10">
    <source>
        <dbReference type="ARBA" id="ARBA00022842"/>
    </source>
</evidence>
<gene>
    <name evidence="19" type="ORF">HJC23_012218</name>
</gene>
<organism evidence="19 20">
    <name type="scientific">Cyclotella cryptica</name>
    <dbReference type="NCBI Taxonomy" id="29204"/>
    <lineage>
        <taxon>Eukaryota</taxon>
        <taxon>Sar</taxon>
        <taxon>Stramenopiles</taxon>
        <taxon>Ochrophyta</taxon>
        <taxon>Bacillariophyta</taxon>
        <taxon>Coscinodiscophyceae</taxon>
        <taxon>Thalassiosirophycidae</taxon>
        <taxon>Stephanodiscales</taxon>
        <taxon>Stephanodiscaceae</taxon>
        <taxon>Cyclotella</taxon>
    </lineage>
</organism>
<comment type="cofactor">
    <cofactor evidence="1">
        <name>Mn(2+)</name>
        <dbReference type="ChEBI" id="CHEBI:29035"/>
    </cofactor>
</comment>
<dbReference type="Pfam" id="PF01066">
    <property type="entry name" value="CDP-OH_P_transf"/>
    <property type="match status" value="1"/>
</dbReference>
<evidence type="ECO:0000256" key="1">
    <source>
        <dbReference type="ARBA" id="ARBA00001936"/>
    </source>
</evidence>
<feature type="transmembrane region" description="Helical" evidence="18">
    <location>
        <begin position="12"/>
        <end position="36"/>
    </location>
</feature>
<evidence type="ECO:0000256" key="12">
    <source>
        <dbReference type="ARBA" id="ARBA00023098"/>
    </source>
</evidence>
<comment type="catalytic activity">
    <reaction evidence="16">
        <text>a CDP-1,2-diacyl-sn-glycerol + myo-inositol = a 1,2-diacyl-sn-glycero-3-phospho-(1D-myo-inositol) + CMP + H(+)</text>
        <dbReference type="Rhea" id="RHEA:11580"/>
        <dbReference type="ChEBI" id="CHEBI:15378"/>
        <dbReference type="ChEBI" id="CHEBI:17268"/>
        <dbReference type="ChEBI" id="CHEBI:57880"/>
        <dbReference type="ChEBI" id="CHEBI:58332"/>
        <dbReference type="ChEBI" id="CHEBI:60377"/>
        <dbReference type="EC" id="2.7.8.11"/>
    </reaction>
</comment>
<keyword evidence="20" id="KW-1185">Reference proteome</keyword>
<evidence type="ECO:0000256" key="5">
    <source>
        <dbReference type="ARBA" id="ARBA00013212"/>
    </source>
</evidence>
<reference evidence="19 20" key="1">
    <citation type="journal article" date="2020" name="G3 (Bethesda)">
        <title>Improved Reference Genome for Cyclotella cryptica CCMP332, a Model for Cell Wall Morphogenesis, Salinity Adaptation, and Lipid Production in Diatoms (Bacillariophyta).</title>
        <authorList>
            <person name="Roberts W.R."/>
            <person name="Downey K.M."/>
            <person name="Ruck E.C."/>
            <person name="Traller J.C."/>
            <person name="Alverson A.J."/>
        </authorList>
    </citation>
    <scope>NUCLEOTIDE SEQUENCE [LARGE SCALE GENOMIC DNA]</scope>
    <source>
        <strain evidence="19 20">CCMP332</strain>
    </source>
</reference>
<dbReference type="InterPro" id="IPR043130">
    <property type="entry name" value="CDP-OH_PTrfase_TM_dom"/>
</dbReference>
<evidence type="ECO:0000256" key="14">
    <source>
        <dbReference type="ARBA" id="ARBA00023209"/>
    </source>
</evidence>
<comment type="similarity">
    <text evidence="4 16 17">Belongs to the CDP-alcohol phosphatidyltransferase class-I family.</text>
</comment>
<evidence type="ECO:0000256" key="15">
    <source>
        <dbReference type="ARBA" id="ARBA00023264"/>
    </source>
</evidence>
<evidence type="ECO:0000256" key="18">
    <source>
        <dbReference type="SAM" id="Phobius"/>
    </source>
</evidence>
<dbReference type="AlphaFoldDB" id="A0ABD3P588"/>
<dbReference type="PIRSF" id="PIRSF000848">
    <property type="entry name" value="CDP_diag_ino_3_P"/>
    <property type="match status" value="1"/>
</dbReference>
<keyword evidence="13 16" id="KW-0472">Membrane</keyword>
<dbReference type="PANTHER" id="PTHR15362">
    <property type="entry name" value="PHOSPHATIDYLINOSITOL SYNTHASE"/>
    <property type="match status" value="1"/>
</dbReference>
<accession>A0ABD3P588</accession>